<name>A0A1I1C071_9PSEU</name>
<dbReference type="AlphaFoldDB" id="A0A1I1C071"/>
<dbReference type="Pfam" id="PF13349">
    <property type="entry name" value="DUF4097"/>
    <property type="match status" value="1"/>
</dbReference>
<proteinExistence type="predicted"/>
<keyword evidence="3" id="KW-1185">Reference proteome</keyword>
<sequence length="302" mass="30143">MIEEPDELVRTQTFPANEPLDLDIGITIGRVEVELTDPGNDPAESADAVVRIAHDPGAQEPWQESMAGLLNWVGDQFGSDLNGSPADAVRQAQIDRTGNRLVVRGPKSLPLRKVPLAVTVTAPAGSTVTVRTGAAGVTVSGSAGRADLTTGSGDVSVDRAGAGSTVRTGTGSVRIDEAAGGLQVRSGSGAVEAASIAGQATVGTGTGGVWLGRVAGDVLVRSGSGDLTIAEAVSGSIELITGSGAIRIGVGSGVTAEIDISSGSGRVSSELEVSDSPPDGDTVARIRARTGMGDAVVTSAAR</sequence>
<accession>A0A1I1C071</accession>
<gene>
    <name evidence="2" type="ORF">SAMN05216266_11912</name>
</gene>
<evidence type="ECO:0000313" key="3">
    <source>
        <dbReference type="Proteomes" id="UP000243799"/>
    </source>
</evidence>
<evidence type="ECO:0000259" key="1">
    <source>
        <dbReference type="Pfam" id="PF13349"/>
    </source>
</evidence>
<organism evidence="2 3">
    <name type="scientific">Amycolatopsis marina</name>
    <dbReference type="NCBI Taxonomy" id="490629"/>
    <lineage>
        <taxon>Bacteria</taxon>
        <taxon>Bacillati</taxon>
        <taxon>Actinomycetota</taxon>
        <taxon>Actinomycetes</taxon>
        <taxon>Pseudonocardiales</taxon>
        <taxon>Pseudonocardiaceae</taxon>
        <taxon>Amycolatopsis</taxon>
    </lineage>
</organism>
<dbReference type="InterPro" id="IPR025164">
    <property type="entry name" value="Toastrack_DUF4097"/>
</dbReference>
<protein>
    <recommendedName>
        <fullName evidence="1">DUF4097 domain-containing protein</fullName>
    </recommendedName>
</protein>
<feature type="domain" description="DUF4097" evidence="1">
    <location>
        <begin position="148"/>
        <end position="271"/>
    </location>
</feature>
<dbReference type="STRING" id="490629.SAMN05216266_11912"/>
<dbReference type="Proteomes" id="UP000243799">
    <property type="component" value="Unassembled WGS sequence"/>
</dbReference>
<dbReference type="OrthoDB" id="3677688at2"/>
<dbReference type="Gene3D" id="2.160.20.120">
    <property type="match status" value="1"/>
</dbReference>
<reference evidence="3" key="1">
    <citation type="submission" date="2016-10" db="EMBL/GenBank/DDBJ databases">
        <authorList>
            <person name="Varghese N."/>
            <person name="Submissions S."/>
        </authorList>
    </citation>
    <scope>NUCLEOTIDE SEQUENCE [LARGE SCALE GENOMIC DNA]</scope>
    <source>
        <strain evidence="3">CGMCC 4.3568</strain>
    </source>
</reference>
<dbReference type="EMBL" id="FOKG01000019">
    <property type="protein sequence ID" value="SFB55512.1"/>
    <property type="molecule type" value="Genomic_DNA"/>
</dbReference>
<evidence type="ECO:0000313" key="2">
    <source>
        <dbReference type="EMBL" id="SFB55512.1"/>
    </source>
</evidence>
<dbReference type="RefSeq" id="WP_091676493.1">
    <property type="nucleotide sequence ID" value="NZ_FOKG01000019.1"/>
</dbReference>